<keyword evidence="2" id="KW-1185">Reference proteome</keyword>
<gene>
    <name evidence="1" type="ORF">APZ42_022553</name>
</gene>
<name>A0A164VKY3_9CRUS</name>
<reference evidence="1 2" key="1">
    <citation type="submission" date="2016-03" db="EMBL/GenBank/DDBJ databases">
        <title>EvidentialGene: Evidence-directed Construction of Genes on Genomes.</title>
        <authorList>
            <person name="Gilbert D.G."/>
            <person name="Choi J.-H."/>
            <person name="Mockaitis K."/>
            <person name="Colbourne J."/>
            <person name="Pfrender M."/>
        </authorList>
    </citation>
    <scope>NUCLEOTIDE SEQUENCE [LARGE SCALE GENOMIC DNA]</scope>
    <source>
        <strain evidence="1 2">Xinb3</strain>
        <tissue evidence="1">Complete organism</tissue>
    </source>
</reference>
<dbReference type="EMBL" id="LRGB01001361">
    <property type="protein sequence ID" value="KZS12420.1"/>
    <property type="molecule type" value="Genomic_DNA"/>
</dbReference>
<organism evidence="1 2">
    <name type="scientific">Daphnia magna</name>
    <dbReference type="NCBI Taxonomy" id="35525"/>
    <lineage>
        <taxon>Eukaryota</taxon>
        <taxon>Metazoa</taxon>
        <taxon>Ecdysozoa</taxon>
        <taxon>Arthropoda</taxon>
        <taxon>Crustacea</taxon>
        <taxon>Branchiopoda</taxon>
        <taxon>Diplostraca</taxon>
        <taxon>Cladocera</taxon>
        <taxon>Anomopoda</taxon>
        <taxon>Daphniidae</taxon>
        <taxon>Daphnia</taxon>
    </lineage>
</organism>
<proteinExistence type="predicted"/>
<evidence type="ECO:0000313" key="1">
    <source>
        <dbReference type="EMBL" id="KZS12420.1"/>
    </source>
</evidence>
<sequence length="56" mass="6362">MCAYVWLVYSSLPNSFPPPHLRPLHTIQMFDAISEMRKCADVGGYEGHSQISVFFS</sequence>
<evidence type="ECO:0000313" key="2">
    <source>
        <dbReference type="Proteomes" id="UP000076858"/>
    </source>
</evidence>
<protein>
    <submittedName>
        <fullName evidence="1">Uncharacterized protein</fullName>
    </submittedName>
</protein>
<comment type="caution">
    <text evidence="1">The sequence shown here is derived from an EMBL/GenBank/DDBJ whole genome shotgun (WGS) entry which is preliminary data.</text>
</comment>
<accession>A0A164VKY3</accession>
<dbReference type="Proteomes" id="UP000076858">
    <property type="component" value="Unassembled WGS sequence"/>
</dbReference>
<dbReference type="AlphaFoldDB" id="A0A164VKY3"/>